<protein>
    <recommendedName>
        <fullName evidence="1">Fumarate lyase N-terminal domain-containing protein</fullName>
    </recommendedName>
</protein>
<dbReference type="EMBL" id="DSEU01000040">
    <property type="protein sequence ID" value="HEM67073.1"/>
    <property type="molecule type" value="Genomic_DNA"/>
</dbReference>
<dbReference type="InterPro" id="IPR022761">
    <property type="entry name" value="Fumarate_lyase_N"/>
</dbReference>
<proteinExistence type="predicted"/>
<dbReference type="SUPFAM" id="SSF48557">
    <property type="entry name" value="L-aspartase-like"/>
    <property type="match status" value="1"/>
</dbReference>
<name>A0A7J2U483_9CREN</name>
<dbReference type="InterPro" id="IPR000362">
    <property type="entry name" value="Fumarate_lyase_fam"/>
</dbReference>
<accession>A0A7J2U483</accession>
<dbReference type="InterPro" id="IPR008948">
    <property type="entry name" value="L-Aspartase-like"/>
</dbReference>
<dbReference type="PANTHER" id="PTHR43814:SF1">
    <property type="entry name" value="ARGININOSUCCINATE LYASE"/>
    <property type="match status" value="1"/>
</dbReference>
<dbReference type="InterPro" id="IPR024083">
    <property type="entry name" value="Fumarase/histidase_N"/>
</dbReference>
<reference evidence="2" key="1">
    <citation type="journal article" date="2020" name="mSystems">
        <title>Genome- and Community-Level Interaction Insights into Carbon Utilization and Element Cycling Functions of Hydrothermarchaeota in Hydrothermal Sediment.</title>
        <authorList>
            <person name="Zhou Z."/>
            <person name="Liu Y."/>
            <person name="Xu W."/>
            <person name="Pan J."/>
            <person name="Luo Z.H."/>
            <person name="Li M."/>
        </authorList>
    </citation>
    <scope>NUCLEOTIDE SEQUENCE [LARGE SCALE GENOMIC DNA]</scope>
    <source>
        <strain evidence="2">SpSt-125</strain>
    </source>
</reference>
<organism evidence="2">
    <name type="scientific">Ignisphaera aggregans</name>
    <dbReference type="NCBI Taxonomy" id="334771"/>
    <lineage>
        <taxon>Archaea</taxon>
        <taxon>Thermoproteota</taxon>
        <taxon>Thermoprotei</taxon>
        <taxon>Desulfurococcales</taxon>
        <taxon>Desulfurococcaceae</taxon>
        <taxon>Ignisphaera</taxon>
    </lineage>
</organism>
<feature type="domain" description="Fumarate lyase N-terminal" evidence="1">
    <location>
        <begin position="17"/>
        <end position="304"/>
    </location>
</feature>
<comment type="caution">
    <text evidence="2">The sequence shown here is derived from an EMBL/GenBank/DDBJ whole genome shotgun (WGS) entry which is preliminary data.</text>
</comment>
<dbReference type="Gene3D" id="1.20.200.10">
    <property type="entry name" value="Fumarase/aspartase (Central domain)"/>
    <property type="match status" value="1"/>
</dbReference>
<dbReference type="PANTHER" id="PTHR43814">
    <property type="entry name" value="ARGININOSUCCINATE LYASE"/>
    <property type="match status" value="1"/>
</dbReference>
<dbReference type="PRINTS" id="PR00145">
    <property type="entry name" value="ARGSUCLYASE"/>
</dbReference>
<dbReference type="GO" id="GO:0004056">
    <property type="term" value="F:argininosuccinate lyase activity"/>
    <property type="evidence" value="ECO:0007669"/>
    <property type="project" value="InterPro"/>
</dbReference>
<dbReference type="Gene3D" id="1.10.40.30">
    <property type="entry name" value="Fumarase/aspartase (C-terminal domain)"/>
    <property type="match status" value="1"/>
</dbReference>
<dbReference type="InterPro" id="IPR009049">
    <property type="entry name" value="Argininosuccinate_lyase"/>
</dbReference>
<dbReference type="GO" id="GO:0042450">
    <property type="term" value="P:L-arginine biosynthetic process via ornithine"/>
    <property type="evidence" value="ECO:0007669"/>
    <property type="project" value="InterPro"/>
</dbReference>
<dbReference type="Pfam" id="PF00206">
    <property type="entry name" value="Lyase_1"/>
    <property type="match status" value="1"/>
</dbReference>
<evidence type="ECO:0000313" key="2">
    <source>
        <dbReference type="EMBL" id="HEM67073.1"/>
    </source>
</evidence>
<dbReference type="AlphaFoldDB" id="A0A7J2U483"/>
<sequence>MTLRYRIYLGNSKDFIESYFSSLEEDKVLAKYAATVMLAHVKALVNQGILSKDLSKDVLATLIDIIKTEGETLYKWITEGNYHFEDVFEALEAYLHEVVGINAGYIAIGRSRNDHIAAVLRLYTRDRAVEVLQKLLELRKVFLDKATEFRGIIIPYFTHGQVAQCGSASIYFASYEQTFSNIWRLLAQGFEMLNENPLGSGAASGSLLNLDRSYIAKTLCFSDGLLPPYYSTGSRLFALYYLNMLSLLMLEISRFAEDMLLLSSLIPNSINPPVDHVATSSIMPHKRNLVTMEIARARASKVLGYALASQSIYKGLPYGYNLDLQEINMLLKQVFDVVTSTLNIVIDFVSRLSVNSDAFLKYVSDKPCWSSELVEYIAITNGKPVREVYLAIAKLFKNCNSVDEKCISKVLSAFGLNAQDIWNIVKGKPIEVSIKKLLEDAWTKLERDRNTLKNVIDVVEKCTAELLSYFS</sequence>
<gene>
    <name evidence="2" type="ORF">ENO26_05855</name>
</gene>
<evidence type="ECO:0000259" key="1">
    <source>
        <dbReference type="Pfam" id="PF00206"/>
    </source>
</evidence>
<dbReference type="PRINTS" id="PR00149">
    <property type="entry name" value="FUMRATELYASE"/>
</dbReference>
<dbReference type="GO" id="GO:0005829">
    <property type="term" value="C:cytosol"/>
    <property type="evidence" value="ECO:0007669"/>
    <property type="project" value="TreeGrafter"/>
</dbReference>
<dbReference type="Gene3D" id="1.10.275.10">
    <property type="entry name" value="Fumarase/aspartase (N-terminal domain)"/>
    <property type="match status" value="1"/>
</dbReference>